<protein>
    <submittedName>
        <fullName evidence="1">Oxysterol-binding -related 8</fullName>
    </submittedName>
</protein>
<accession>A0A7D9I4N0</accession>
<dbReference type="OrthoDB" id="10053431at2759"/>
<name>A0A7D9I4N0_PARCT</name>
<sequence>LWRYVSDAIRASDQVRATEEKFKLEEEQRRGHRERKEQCVDWVTKLFERDPCHPEAINKYIYKYKNVRPWDGITDLFEYEHEFKVKTRTRIHAPMVKQQSLVAMEVHPPSGDEDLSPRYPKQTGTRRKYGSQSPDRMSSMDEDDVTSFVQYLKPLRESQAELKEQIRSVRSDMRRYQTANREQLSSFYTKDWVLFCFLAIVLLFQWYAQSTQTSAVPEI</sequence>
<evidence type="ECO:0000313" key="2">
    <source>
        <dbReference type="Proteomes" id="UP001152795"/>
    </source>
</evidence>
<gene>
    <name evidence="1" type="ORF">PACLA_8A082522</name>
</gene>
<dbReference type="AlphaFoldDB" id="A0A7D9I4N0"/>
<evidence type="ECO:0000313" key="1">
    <source>
        <dbReference type="EMBL" id="CAB3997650.1"/>
    </source>
</evidence>
<dbReference type="InterPro" id="IPR037239">
    <property type="entry name" value="OSBP_sf"/>
</dbReference>
<reference evidence="1" key="1">
    <citation type="submission" date="2020-04" db="EMBL/GenBank/DDBJ databases">
        <authorList>
            <person name="Alioto T."/>
            <person name="Alioto T."/>
            <person name="Gomez Garrido J."/>
        </authorList>
    </citation>
    <scope>NUCLEOTIDE SEQUENCE</scope>
    <source>
        <strain evidence="1">A484AB</strain>
    </source>
</reference>
<dbReference type="Proteomes" id="UP001152795">
    <property type="component" value="Unassembled WGS sequence"/>
</dbReference>
<dbReference type="Gene3D" id="3.30.70.3490">
    <property type="match status" value="1"/>
</dbReference>
<dbReference type="SUPFAM" id="SSF144000">
    <property type="entry name" value="Oxysterol-binding protein-like"/>
    <property type="match status" value="1"/>
</dbReference>
<organism evidence="1 2">
    <name type="scientific">Paramuricea clavata</name>
    <name type="common">Red gorgonian</name>
    <name type="synonym">Violescent sea-whip</name>
    <dbReference type="NCBI Taxonomy" id="317549"/>
    <lineage>
        <taxon>Eukaryota</taxon>
        <taxon>Metazoa</taxon>
        <taxon>Cnidaria</taxon>
        <taxon>Anthozoa</taxon>
        <taxon>Octocorallia</taxon>
        <taxon>Malacalcyonacea</taxon>
        <taxon>Plexauridae</taxon>
        <taxon>Paramuricea</taxon>
    </lineage>
</organism>
<feature type="non-terminal residue" evidence="1">
    <location>
        <position position="219"/>
    </location>
</feature>
<comment type="caution">
    <text evidence="1">The sequence shown here is derived from an EMBL/GenBank/DDBJ whole genome shotgun (WGS) entry which is preliminary data.</text>
</comment>
<proteinExistence type="predicted"/>
<dbReference type="EMBL" id="CACRXK020003154">
    <property type="protein sequence ID" value="CAB3997650.1"/>
    <property type="molecule type" value="Genomic_DNA"/>
</dbReference>
<keyword evidence="2" id="KW-1185">Reference proteome</keyword>